<reference evidence="3 4" key="1">
    <citation type="submission" date="2020-08" db="EMBL/GenBank/DDBJ databases">
        <title>Genome public.</title>
        <authorList>
            <person name="Liu C."/>
            <person name="Sun Q."/>
        </authorList>
    </citation>
    <scope>NUCLEOTIDE SEQUENCE [LARGE SCALE GENOMIC DNA]</scope>
    <source>
        <strain evidence="3 4">NSJ-13</strain>
    </source>
</reference>
<dbReference type="PANTHER" id="PTHR30015">
    <property type="entry name" value="MRR RESTRICTION SYSTEM PROTEIN"/>
    <property type="match status" value="1"/>
</dbReference>
<dbReference type="InterPro" id="IPR011335">
    <property type="entry name" value="Restrct_endonuc-II-like"/>
</dbReference>
<feature type="transmembrane region" description="Helical" evidence="1">
    <location>
        <begin position="142"/>
        <end position="163"/>
    </location>
</feature>
<sequence length="223" mass="25357">MDGYKFESQCATILKKKHFKKIEVTKSSCDQGIDIIAYKHGKKYGIQCKYYTYPVGNKAIQEAYAGANFYDCDKVIVMTNITFTKSAIELAEKLDVDLWSNCPTNRFYSIPFRLMEIFNLALLIYGILALFSAKYSSIHLPISIDTITLIFVLSASIFGLLGWRFVLCNLVATISCLYLALHLIVLPALTSARYTYLFLLAFVPSGIYLVHAIWLYLSRKVFD</sequence>
<dbReference type="Gene3D" id="3.40.1350.10">
    <property type="match status" value="1"/>
</dbReference>
<keyword evidence="3" id="KW-0540">Nuclease</keyword>
<keyword evidence="3" id="KW-0255">Endonuclease</keyword>
<feature type="domain" description="Restriction endonuclease type IV Mrr" evidence="2">
    <location>
        <begin position="1"/>
        <end position="100"/>
    </location>
</feature>
<dbReference type="Pfam" id="PF04471">
    <property type="entry name" value="Mrr_cat"/>
    <property type="match status" value="1"/>
</dbReference>
<keyword evidence="1" id="KW-0472">Membrane</keyword>
<keyword evidence="1" id="KW-1133">Transmembrane helix</keyword>
<evidence type="ECO:0000313" key="4">
    <source>
        <dbReference type="Proteomes" id="UP000631576"/>
    </source>
</evidence>
<dbReference type="InterPro" id="IPR052906">
    <property type="entry name" value="Type_IV_Methyl-Rstrct_Enzyme"/>
</dbReference>
<dbReference type="RefSeq" id="WP_118725323.1">
    <property type="nucleotide sequence ID" value="NZ_JACOPE010000001.1"/>
</dbReference>
<dbReference type="EMBL" id="JACOPE010000001">
    <property type="protein sequence ID" value="MBC5684253.1"/>
    <property type="molecule type" value="Genomic_DNA"/>
</dbReference>
<feature type="transmembrane region" description="Helical" evidence="1">
    <location>
        <begin position="196"/>
        <end position="217"/>
    </location>
</feature>
<comment type="caution">
    <text evidence="3">The sequence shown here is derived from an EMBL/GenBank/DDBJ whole genome shotgun (WGS) entry which is preliminary data.</text>
</comment>
<keyword evidence="4" id="KW-1185">Reference proteome</keyword>
<gene>
    <name evidence="3" type="ORF">H8S40_11950</name>
</gene>
<keyword evidence="3" id="KW-0378">Hydrolase</keyword>
<evidence type="ECO:0000259" key="2">
    <source>
        <dbReference type="Pfam" id="PF04471"/>
    </source>
</evidence>
<organism evidence="3 4">
    <name type="scientific">Ruminococcus hominis</name>
    <dbReference type="NCBI Taxonomy" id="2763065"/>
    <lineage>
        <taxon>Bacteria</taxon>
        <taxon>Bacillati</taxon>
        <taxon>Bacillota</taxon>
        <taxon>Clostridia</taxon>
        <taxon>Eubacteriales</taxon>
        <taxon>Oscillospiraceae</taxon>
        <taxon>Ruminococcus</taxon>
    </lineage>
</organism>
<evidence type="ECO:0000313" key="3">
    <source>
        <dbReference type="EMBL" id="MBC5684253.1"/>
    </source>
</evidence>
<name>A0ABR7GA03_9FIRM</name>
<dbReference type="Proteomes" id="UP000631576">
    <property type="component" value="Unassembled WGS sequence"/>
</dbReference>
<proteinExistence type="predicted"/>
<dbReference type="PANTHER" id="PTHR30015:SF6">
    <property type="entry name" value="SLL1429 PROTEIN"/>
    <property type="match status" value="1"/>
</dbReference>
<evidence type="ECO:0000256" key="1">
    <source>
        <dbReference type="SAM" id="Phobius"/>
    </source>
</evidence>
<feature type="transmembrane region" description="Helical" evidence="1">
    <location>
        <begin position="170"/>
        <end position="190"/>
    </location>
</feature>
<keyword evidence="1" id="KW-0812">Transmembrane</keyword>
<dbReference type="GO" id="GO:0004519">
    <property type="term" value="F:endonuclease activity"/>
    <property type="evidence" value="ECO:0007669"/>
    <property type="project" value="UniProtKB-KW"/>
</dbReference>
<dbReference type="SUPFAM" id="SSF52980">
    <property type="entry name" value="Restriction endonuclease-like"/>
    <property type="match status" value="1"/>
</dbReference>
<protein>
    <submittedName>
        <fullName evidence="3">Restriction endonuclease</fullName>
    </submittedName>
</protein>
<dbReference type="InterPro" id="IPR011856">
    <property type="entry name" value="tRNA_endonuc-like_dom_sf"/>
</dbReference>
<accession>A0ABR7GA03</accession>
<feature type="transmembrane region" description="Helical" evidence="1">
    <location>
        <begin position="117"/>
        <end position="136"/>
    </location>
</feature>
<dbReference type="InterPro" id="IPR007560">
    <property type="entry name" value="Restrct_endonuc_IV_Mrr"/>
</dbReference>